<evidence type="ECO:0000313" key="3">
    <source>
        <dbReference type="Proteomes" id="UP000266720"/>
    </source>
</evidence>
<sequence>MTIGKMIRLKKILKEGKTIIVPIDHPIEGYFRELEEPRRIVQEIIDGGADGVLLRRGSLAKTYDLVAGRLAIVYRISGATFTSGDMGDQRLTSSVEESVRYDADAIAYTVYVAHPKENDMYEVFSRLVEEAEYYGLPVIGEVLVWENAKVDAFEYLRIGVRTLGEEGAAIVKSGFPSDFSLYRDLVRYSIVPVIAAGGPKMDSPRKVLEFVKAVMDAGAVGTCIGRNVWQQESPSKMIRAMKRIVRGGASVDEAMSELL</sequence>
<accession>A0A3G1A5T0</accession>
<dbReference type="PIRSF" id="PIRSF038992">
    <property type="entry name" value="Aldolase_Ia"/>
    <property type="match status" value="1"/>
</dbReference>
<dbReference type="InterPro" id="IPR050456">
    <property type="entry name" value="DeoC/FbaB_aldolase"/>
</dbReference>
<comment type="similarity">
    <text evidence="1">Belongs to the DeoC/FbaB aldolase family.</text>
</comment>
<dbReference type="KEGG" id="tcb:TCARB_1172"/>
<proteinExistence type="inferred from homology"/>
<dbReference type="STRING" id="697581.TCARB_1172"/>
<dbReference type="GeneID" id="16572740"/>
<dbReference type="GO" id="GO:0004332">
    <property type="term" value="F:fructose-bisphosphate aldolase activity"/>
    <property type="evidence" value="ECO:0007669"/>
    <property type="project" value="InterPro"/>
</dbReference>
<name>A0A3G1A5T0_9CREN</name>
<dbReference type="AlphaFoldDB" id="A0A3G1A5T0"/>
<dbReference type="InterPro" id="IPR002915">
    <property type="entry name" value="DeoC/FbaB/LacD_aldolase"/>
</dbReference>
<dbReference type="EMBL" id="CP007493">
    <property type="protein sequence ID" value="AJB42220.1"/>
    <property type="molecule type" value="Genomic_DNA"/>
</dbReference>
<gene>
    <name evidence="2" type="ORF">TCARB_1172</name>
</gene>
<dbReference type="SMART" id="SM01133">
    <property type="entry name" value="DeoC"/>
    <property type="match status" value="1"/>
</dbReference>
<evidence type="ECO:0000313" key="2">
    <source>
        <dbReference type="EMBL" id="AJB42220.1"/>
    </source>
</evidence>
<dbReference type="SUPFAM" id="SSF51569">
    <property type="entry name" value="Aldolase"/>
    <property type="match status" value="1"/>
</dbReference>
<dbReference type="Gene3D" id="3.20.20.70">
    <property type="entry name" value="Aldolase class I"/>
    <property type="match status" value="1"/>
</dbReference>
<dbReference type="InterPro" id="IPR041720">
    <property type="entry name" value="FbaB-like"/>
</dbReference>
<evidence type="ECO:0000256" key="1">
    <source>
        <dbReference type="ARBA" id="ARBA00008116"/>
    </source>
</evidence>
<dbReference type="RefSeq" id="WP_148681926.1">
    <property type="nucleotide sequence ID" value="NZ_CP007493.1"/>
</dbReference>
<organism evidence="2 3">
    <name type="scientific">Thermofilum adornatum 1505</name>
    <dbReference type="NCBI Taxonomy" id="697581"/>
    <lineage>
        <taxon>Archaea</taxon>
        <taxon>Thermoproteota</taxon>
        <taxon>Thermoprotei</taxon>
        <taxon>Thermofilales</taxon>
        <taxon>Thermofilaceae</taxon>
        <taxon>Thermofilum</taxon>
    </lineage>
</organism>
<dbReference type="PANTHER" id="PTHR47916">
    <property type="entry name" value="FRUCTOSE-BISPHOSPHATE ALDOLASE CLASS 1"/>
    <property type="match status" value="1"/>
</dbReference>
<dbReference type="Proteomes" id="UP000266720">
    <property type="component" value="Chromosome"/>
</dbReference>
<reference evidence="3" key="1">
    <citation type="book" date="2010" name="EXTREMOPHILES" publisher="0:0-0">
        <title>Complete genome sequences of ten hyperthermophilic archaea reveal their metabolic capabilities and possible ecological roles.</title>
        <editorList>
            <person name="?"/>
        </editorList>
        <authorList>
            <person name="Ravin N.V."/>
            <person name="Mardanov A.V."/>
            <person name="Bonch-Osmolovskaya E.A."/>
            <person name="Skryabin K.G."/>
        </authorList>
    </citation>
    <scope>NUCLEOTIDE SEQUENCE [LARGE SCALE GENOMIC DNA]</scope>
    <source>
        <strain evidence="3">1505</strain>
    </source>
</reference>
<dbReference type="Pfam" id="PF01791">
    <property type="entry name" value="DeoC"/>
    <property type="match status" value="1"/>
</dbReference>
<dbReference type="InterPro" id="IPR013785">
    <property type="entry name" value="Aldolase_TIM"/>
</dbReference>
<dbReference type="PANTHER" id="PTHR47916:SF1">
    <property type="entry name" value="3-HYDROXY-5-PHOSPHONOOXYPENTANE-2,4-DIONE THIOLASE"/>
    <property type="match status" value="1"/>
</dbReference>
<protein>
    <submittedName>
        <fullName evidence="2">Fructose-1,6-biphosphate aldolase</fullName>
    </submittedName>
</protein>